<name>A0A2P2PJC1_RHIMU</name>
<keyword evidence="1" id="KW-0472">Membrane</keyword>
<dbReference type="AlphaFoldDB" id="A0A2P2PJC1"/>
<dbReference type="EMBL" id="GGEC01074308">
    <property type="protein sequence ID" value="MBX54792.1"/>
    <property type="molecule type" value="Transcribed_RNA"/>
</dbReference>
<keyword evidence="1" id="KW-0812">Transmembrane</keyword>
<proteinExistence type="predicted"/>
<evidence type="ECO:0000313" key="2">
    <source>
        <dbReference type="EMBL" id="MBX54792.1"/>
    </source>
</evidence>
<reference evidence="2" key="1">
    <citation type="submission" date="2018-02" db="EMBL/GenBank/DDBJ databases">
        <title>Rhizophora mucronata_Transcriptome.</title>
        <authorList>
            <person name="Meera S.P."/>
            <person name="Sreeshan A."/>
            <person name="Augustine A."/>
        </authorList>
    </citation>
    <scope>NUCLEOTIDE SEQUENCE</scope>
    <source>
        <tissue evidence="2">Leaf</tissue>
    </source>
</reference>
<evidence type="ECO:0000256" key="1">
    <source>
        <dbReference type="SAM" id="Phobius"/>
    </source>
</evidence>
<sequence length="68" mass="8151">MVSLGRNFLLHNVTFLYFMCCGIIILSLWKKWNLDSSQMGKFCAWRVPIYYSRAHFLMNFTLCYKEAE</sequence>
<keyword evidence="1" id="KW-1133">Transmembrane helix</keyword>
<organism evidence="2">
    <name type="scientific">Rhizophora mucronata</name>
    <name type="common">Asiatic mangrove</name>
    <dbReference type="NCBI Taxonomy" id="61149"/>
    <lineage>
        <taxon>Eukaryota</taxon>
        <taxon>Viridiplantae</taxon>
        <taxon>Streptophyta</taxon>
        <taxon>Embryophyta</taxon>
        <taxon>Tracheophyta</taxon>
        <taxon>Spermatophyta</taxon>
        <taxon>Magnoliopsida</taxon>
        <taxon>eudicotyledons</taxon>
        <taxon>Gunneridae</taxon>
        <taxon>Pentapetalae</taxon>
        <taxon>rosids</taxon>
        <taxon>fabids</taxon>
        <taxon>Malpighiales</taxon>
        <taxon>Rhizophoraceae</taxon>
        <taxon>Rhizophora</taxon>
    </lineage>
</organism>
<accession>A0A2P2PJC1</accession>
<feature type="transmembrane region" description="Helical" evidence="1">
    <location>
        <begin position="12"/>
        <end position="29"/>
    </location>
</feature>
<protein>
    <submittedName>
        <fullName evidence="2">Uncharacterized protein</fullName>
    </submittedName>
</protein>